<feature type="region of interest" description="Disordered" evidence="1">
    <location>
        <begin position="1"/>
        <end position="29"/>
    </location>
</feature>
<accession>A0ABT0LE42</accession>
<comment type="caution">
    <text evidence="2">The sequence shown here is derived from an EMBL/GenBank/DDBJ whole genome shotgun (WGS) entry which is preliminary data.</text>
</comment>
<sequence length="231" mass="24525">MPTATDGTDPDKGSPTSIQPGKEGSQSGYNNTNNFAGIKGWKMSVKTAYKFTPGSVSWLCSGGSWWAAVGIKSNVVVGAKTGINVGGQFGFSVKKVSYSNNFLGINVQKCTVKGQETALKALNQEAIITSWEDFVSKLDTETETAILMSQNMALRSNEVKIAENQIDSAVAKNTQGLNRLEAITSELVTGGNHINNKSLEMKAVTSASEVLTNKVKTTTISMLAANLTTFA</sequence>
<evidence type="ECO:0000256" key="1">
    <source>
        <dbReference type="SAM" id="MobiDB-lite"/>
    </source>
</evidence>
<proteinExistence type="predicted"/>
<keyword evidence="3" id="KW-1185">Reference proteome</keyword>
<gene>
    <name evidence="2" type="ORF">L2764_16220</name>
</gene>
<protein>
    <submittedName>
        <fullName evidence="2">Uncharacterized protein</fullName>
    </submittedName>
</protein>
<dbReference type="Proteomes" id="UP001203423">
    <property type="component" value="Unassembled WGS sequence"/>
</dbReference>
<dbReference type="RefSeq" id="WP_248941307.1">
    <property type="nucleotide sequence ID" value="NZ_JAKIKS010000068.1"/>
</dbReference>
<feature type="compositionally biased region" description="Polar residues" evidence="1">
    <location>
        <begin position="14"/>
        <end position="29"/>
    </location>
</feature>
<evidence type="ECO:0000313" key="3">
    <source>
        <dbReference type="Proteomes" id="UP001203423"/>
    </source>
</evidence>
<reference evidence="2 3" key="1">
    <citation type="submission" date="2022-01" db="EMBL/GenBank/DDBJ databases">
        <title>Whole genome-based taxonomy of the Shewanellaceae.</title>
        <authorList>
            <person name="Martin-Rodriguez A.J."/>
        </authorList>
    </citation>
    <scope>NUCLEOTIDE SEQUENCE [LARGE SCALE GENOMIC DNA]</scope>
    <source>
        <strain evidence="2 3">DSM 17177</strain>
    </source>
</reference>
<name>A0ABT0LE42_9GAMM</name>
<dbReference type="EMBL" id="JAKIKS010000068">
    <property type="protein sequence ID" value="MCL1125974.1"/>
    <property type="molecule type" value="Genomic_DNA"/>
</dbReference>
<organism evidence="2 3">
    <name type="scientific">Shewanella surugensis</name>
    <dbReference type="NCBI Taxonomy" id="212020"/>
    <lineage>
        <taxon>Bacteria</taxon>
        <taxon>Pseudomonadati</taxon>
        <taxon>Pseudomonadota</taxon>
        <taxon>Gammaproteobacteria</taxon>
        <taxon>Alteromonadales</taxon>
        <taxon>Shewanellaceae</taxon>
        <taxon>Shewanella</taxon>
    </lineage>
</organism>
<evidence type="ECO:0000313" key="2">
    <source>
        <dbReference type="EMBL" id="MCL1125974.1"/>
    </source>
</evidence>